<keyword evidence="3" id="KW-0808">Transferase</keyword>
<name>A0ABP0RYV6_9DINO</name>
<feature type="non-terminal residue" evidence="3">
    <location>
        <position position="86"/>
    </location>
</feature>
<organism evidence="3 4">
    <name type="scientific">Durusdinium trenchii</name>
    <dbReference type="NCBI Taxonomy" id="1381693"/>
    <lineage>
        <taxon>Eukaryota</taxon>
        <taxon>Sar</taxon>
        <taxon>Alveolata</taxon>
        <taxon>Dinophyceae</taxon>
        <taxon>Suessiales</taxon>
        <taxon>Symbiodiniaceae</taxon>
        <taxon>Durusdinium</taxon>
    </lineage>
</organism>
<evidence type="ECO:0000256" key="1">
    <source>
        <dbReference type="SAM" id="MobiDB-lite"/>
    </source>
</evidence>
<evidence type="ECO:0000259" key="2">
    <source>
        <dbReference type="PROSITE" id="PS51532"/>
    </source>
</evidence>
<protein>
    <submittedName>
        <fullName evidence="3">Kinase D-interacting substrate of 220 kDa</fullName>
    </submittedName>
</protein>
<keyword evidence="4" id="KW-1185">Reference proteome</keyword>
<evidence type="ECO:0000313" key="3">
    <source>
        <dbReference type="EMBL" id="CAK9104771.1"/>
    </source>
</evidence>
<keyword evidence="3" id="KW-0418">Kinase</keyword>
<accession>A0ABP0RYV6</accession>
<feature type="domain" description="PITH" evidence="2">
    <location>
        <begin position="26"/>
        <end position="86"/>
    </location>
</feature>
<feature type="compositionally biased region" description="Polar residues" evidence="1">
    <location>
        <begin position="1"/>
        <end position="13"/>
    </location>
</feature>
<evidence type="ECO:0000313" key="4">
    <source>
        <dbReference type="Proteomes" id="UP001642464"/>
    </source>
</evidence>
<proteinExistence type="predicted"/>
<dbReference type="EMBL" id="CAXAMM010042417">
    <property type="protein sequence ID" value="CAK9104771.1"/>
    <property type="molecule type" value="Genomic_DNA"/>
</dbReference>
<comment type="caution">
    <text evidence="3">The sequence shown here is derived from an EMBL/GenBank/DDBJ whole genome shotgun (WGS) entry which is preliminary data.</text>
</comment>
<dbReference type="PROSITE" id="PS51532">
    <property type="entry name" value="PITH"/>
    <property type="match status" value="1"/>
</dbReference>
<feature type="region of interest" description="Disordered" evidence="1">
    <location>
        <begin position="1"/>
        <end position="24"/>
    </location>
</feature>
<dbReference type="InterPro" id="IPR010400">
    <property type="entry name" value="PITH_dom"/>
</dbReference>
<dbReference type="Proteomes" id="UP001642464">
    <property type="component" value="Unassembled WGS sequence"/>
</dbReference>
<reference evidence="3 4" key="1">
    <citation type="submission" date="2024-02" db="EMBL/GenBank/DDBJ databases">
        <authorList>
            <person name="Chen Y."/>
            <person name="Shah S."/>
            <person name="Dougan E. K."/>
            <person name="Thang M."/>
            <person name="Chan C."/>
        </authorList>
    </citation>
    <scope>NUCLEOTIDE SEQUENCE [LARGE SCALE GENOMIC DNA]</scope>
</reference>
<gene>
    <name evidence="3" type="ORF">SCF082_LOCUS48860</name>
</gene>
<dbReference type="GO" id="GO:0016301">
    <property type="term" value="F:kinase activity"/>
    <property type="evidence" value="ECO:0007669"/>
    <property type="project" value="UniProtKB-KW"/>
</dbReference>
<sequence>MKGVSNEATNTDKMQAHQMKVKPSDALRHEDVDLMVCTDLVDQAQTCVLNGSLSHASVLEVLNANPEDKALSSDADPQMLIKVVFK</sequence>